<dbReference type="EMBL" id="LCYN01000032">
    <property type="protein sequence ID" value="KKZ91537.1"/>
    <property type="molecule type" value="Genomic_DNA"/>
</dbReference>
<dbReference type="RefSeq" id="WP_046960000.1">
    <property type="nucleotide sequence ID" value="NZ_LCYN01000032.1"/>
</dbReference>
<dbReference type="PATRIC" id="fig|1396.433.peg.5678"/>
<name>A0A0G8BVF5_9BACI</name>
<reference evidence="2" key="2">
    <citation type="submission" date="2015-04" db="EMBL/GenBank/DDBJ databases">
        <title>Draft Genome Sequences of Eight Spore-Forming Food Isolates of Bacillus cereus Genome sequencing.</title>
        <authorList>
            <person name="Krawcyk A.O."/>
            <person name="de Jong A."/>
            <person name="Eijlander R.T."/>
            <person name="Berendsen E.M."/>
            <person name="Holsappel S."/>
            <person name="Wells-Bennik M."/>
            <person name="Kuipers O.P."/>
        </authorList>
    </citation>
    <scope>NUCLEOTIDE SEQUENCE [LARGE SCALE GENOMIC DNA]</scope>
    <source>
        <strain evidence="2">B4147</strain>
    </source>
</reference>
<protein>
    <submittedName>
        <fullName evidence="1">Uncharacterized protein</fullName>
    </submittedName>
</protein>
<sequence length="129" mass="14834">MNIKIVDISDKLLDGYKVLVQVDSNQFIAEWDGDKPEKHENYNVEIHIDNKFIWNTNITFSDKNANAIIQNSKGFKVIAKLDYNSEDSLATLNIYDSIILINVEGIEQDIASEWVEMQCTSIKIFNTNF</sequence>
<organism evidence="1 2">
    <name type="scientific">Bacillus wiedmannii</name>
    <dbReference type="NCBI Taxonomy" id="1890302"/>
    <lineage>
        <taxon>Bacteria</taxon>
        <taxon>Bacillati</taxon>
        <taxon>Bacillota</taxon>
        <taxon>Bacilli</taxon>
        <taxon>Bacillales</taxon>
        <taxon>Bacillaceae</taxon>
        <taxon>Bacillus</taxon>
        <taxon>Bacillus cereus group</taxon>
    </lineage>
</organism>
<dbReference type="Proteomes" id="UP000035350">
    <property type="component" value="Unassembled WGS sequence"/>
</dbReference>
<accession>A0A0G8BVF5</accession>
<gene>
    <name evidence="1" type="ORF">B4147_5349</name>
</gene>
<comment type="caution">
    <text evidence="1">The sequence shown here is derived from an EMBL/GenBank/DDBJ whole genome shotgun (WGS) entry which is preliminary data.</text>
</comment>
<reference evidence="1 2" key="1">
    <citation type="journal article" date="2015" name="Genome Announc.">
        <title>Next-Generation Whole-Genome Sequencing of Eight Strains of Bacillus cereus, Isolated from Food.</title>
        <authorList>
            <person name="Krawczyk A.O."/>
            <person name="de Jong A."/>
            <person name="Eijlander R.T."/>
            <person name="Berendsen E.M."/>
            <person name="Holsappel S."/>
            <person name="Wells-Bennik M.H."/>
            <person name="Kuipers O.P."/>
        </authorList>
    </citation>
    <scope>NUCLEOTIDE SEQUENCE [LARGE SCALE GENOMIC DNA]</scope>
    <source>
        <strain evidence="1 2">B4147</strain>
    </source>
</reference>
<evidence type="ECO:0000313" key="1">
    <source>
        <dbReference type="EMBL" id="KKZ91537.1"/>
    </source>
</evidence>
<proteinExistence type="predicted"/>
<dbReference type="AlphaFoldDB" id="A0A0G8BVF5"/>
<evidence type="ECO:0000313" key="2">
    <source>
        <dbReference type="Proteomes" id="UP000035350"/>
    </source>
</evidence>